<accession>A0A0L0F5V2</accession>
<evidence type="ECO:0000256" key="1">
    <source>
        <dbReference type="SAM" id="Coils"/>
    </source>
</evidence>
<feature type="region of interest" description="Disordered" evidence="2">
    <location>
        <begin position="137"/>
        <end position="156"/>
    </location>
</feature>
<gene>
    <name evidence="4" type="ORF">SARC_15432</name>
</gene>
<dbReference type="AlphaFoldDB" id="A0A0L0F5V2"/>
<dbReference type="Proteomes" id="UP000054560">
    <property type="component" value="Unassembled WGS sequence"/>
</dbReference>
<evidence type="ECO:0000256" key="3">
    <source>
        <dbReference type="SAM" id="Phobius"/>
    </source>
</evidence>
<evidence type="ECO:0000256" key="2">
    <source>
        <dbReference type="SAM" id="MobiDB-lite"/>
    </source>
</evidence>
<feature type="compositionally biased region" description="Basic and acidic residues" evidence="2">
    <location>
        <begin position="246"/>
        <end position="265"/>
    </location>
</feature>
<reference evidence="4 5" key="1">
    <citation type="submission" date="2011-02" db="EMBL/GenBank/DDBJ databases">
        <title>The Genome Sequence of Sphaeroforma arctica JP610.</title>
        <authorList>
            <consortium name="The Broad Institute Genome Sequencing Platform"/>
            <person name="Russ C."/>
            <person name="Cuomo C."/>
            <person name="Young S.K."/>
            <person name="Zeng Q."/>
            <person name="Gargeya S."/>
            <person name="Alvarado L."/>
            <person name="Berlin A."/>
            <person name="Chapman S.B."/>
            <person name="Chen Z."/>
            <person name="Freedman E."/>
            <person name="Gellesch M."/>
            <person name="Goldberg J."/>
            <person name="Griggs A."/>
            <person name="Gujja S."/>
            <person name="Heilman E."/>
            <person name="Heiman D."/>
            <person name="Howarth C."/>
            <person name="Mehta T."/>
            <person name="Neiman D."/>
            <person name="Pearson M."/>
            <person name="Roberts A."/>
            <person name="Saif S."/>
            <person name="Shea T."/>
            <person name="Shenoy N."/>
            <person name="Sisk P."/>
            <person name="Stolte C."/>
            <person name="Sykes S."/>
            <person name="White J."/>
            <person name="Yandava C."/>
            <person name="Burger G."/>
            <person name="Gray M.W."/>
            <person name="Holland P.W.H."/>
            <person name="King N."/>
            <person name="Lang F.B.F."/>
            <person name="Roger A.J."/>
            <person name="Ruiz-Trillo I."/>
            <person name="Haas B."/>
            <person name="Nusbaum C."/>
            <person name="Birren B."/>
        </authorList>
    </citation>
    <scope>NUCLEOTIDE SEQUENCE [LARGE SCALE GENOMIC DNA]</scope>
    <source>
        <strain evidence="4 5">JP610</strain>
    </source>
</reference>
<organism evidence="4 5">
    <name type="scientific">Sphaeroforma arctica JP610</name>
    <dbReference type="NCBI Taxonomy" id="667725"/>
    <lineage>
        <taxon>Eukaryota</taxon>
        <taxon>Ichthyosporea</taxon>
        <taxon>Ichthyophonida</taxon>
        <taxon>Sphaeroforma</taxon>
    </lineage>
</organism>
<evidence type="ECO:0008006" key="6">
    <source>
        <dbReference type="Google" id="ProtNLM"/>
    </source>
</evidence>
<keyword evidence="3" id="KW-0812">Transmembrane</keyword>
<feature type="compositionally biased region" description="Basic residues" evidence="2">
    <location>
        <begin position="207"/>
        <end position="219"/>
    </location>
</feature>
<feature type="compositionally biased region" description="Polar residues" evidence="2">
    <location>
        <begin position="267"/>
        <end position="276"/>
    </location>
</feature>
<proteinExistence type="predicted"/>
<feature type="transmembrane region" description="Helical" evidence="3">
    <location>
        <begin position="20"/>
        <end position="41"/>
    </location>
</feature>
<evidence type="ECO:0000313" key="5">
    <source>
        <dbReference type="Proteomes" id="UP000054560"/>
    </source>
</evidence>
<protein>
    <recommendedName>
        <fullName evidence="6">NUDE domain-containing protein</fullName>
    </recommendedName>
</protein>
<keyword evidence="3" id="KW-1133">Transmembrane helix</keyword>
<feature type="region of interest" description="Disordered" evidence="2">
    <location>
        <begin position="200"/>
        <end position="348"/>
    </location>
</feature>
<feature type="compositionally biased region" description="Low complexity" evidence="2">
    <location>
        <begin position="141"/>
        <end position="156"/>
    </location>
</feature>
<feature type="coiled-coil region" evidence="1">
    <location>
        <begin position="52"/>
        <end position="121"/>
    </location>
</feature>
<keyword evidence="3" id="KW-0472">Membrane</keyword>
<sequence>MLVCIVCSLIVSHTCYFSQIVPLTCISFLMCIVCCLLLFYYCLKCLVCCFQSDEIEQTARRAQADIEGLNDQTEDTLEQIAYVEQENAMLVIELQHVKEQMKELQIELEVFNIRHKRKEMEQAEQLEIARAHNSMLKGSATPTLSPSLTPTPTPTSMETHTDMQGYTHTPHYTHTHTGPGSANSITGGVDAMVIDSKQPTQDNHVHTTSHTHTHAHAHTHTAAGNHIQDSSAQVNGTGGHVSEVNRTSHSDSGSRKDSVTNERHQSIRATRGSNPRTGQQSSSGSGGSSSSSSSSSSRTSKKRVSSSGGGERHYTTGDTEASDSDKGPSKLQSLADRVGKCLRRQALH</sequence>
<name>A0A0L0F5V2_9EUKA</name>
<dbReference type="EMBL" id="KQ247707">
    <property type="protein sequence ID" value="KNC72019.1"/>
    <property type="molecule type" value="Genomic_DNA"/>
</dbReference>
<keyword evidence="1" id="KW-0175">Coiled coil</keyword>
<evidence type="ECO:0000313" key="4">
    <source>
        <dbReference type="EMBL" id="KNC72019.1"/>
    </source>
</evidence>
<dbReference type="GeneID" id="25915936"/>
<keyword evidence="5" id="KW-1185">Reference proteome</keyword>
<dbReference type="RefSeq" id="XP_014145921.1">
    <property type="nucleotide sequence ID" value="XM_014290446.1"/>
</dbReference>
<feature type="compositionally biased region" description="Low complexity" evidence="2">
    <location>
        <begin position="277"/>
        <end position="298"/>
    </location>
</feature>